<evidence type="ECO:0000256" key="5">
    <source>
        <dbReference type="ARBA" id="ARBA00022692"/>
    </source>
</evidence>
<evidence type="ECO:0000256" key="6">
    <source>
        <dbReference type="ARBA" id="ARBA00022729"/>
    </source>
</evidence>
<dbReference type="PANTHER" id="PTHR30069">
    <property type="entry name" value="TONB-DEPENDENT OUTER MEMBRANE RECEPTOR"/>
    <property type="match status" value="1"/>
</dbReference>
<dbReference type="EMBL" id="JACOFW010000011">
    <property type="protein sequence ID" value="MBC3807903.1"/>
    <property type="molecule type" value="Genomic_DNA"/>
</dbReference>
<sequence>MQTPKSSVITLLLCNVIAVSAQAQQSSEIKAQAQLAPQTQTQRVEVQGKSQEQFAQTETAARSIVSNAELTRFGDNNIVDAMKRVPGVQVTNNKLHLLGMAAGYTQILIDGEAPRGITVEDIPLNMIERVEIYRGANAQFSTQAMAGTINIILKKAASNKQHSIKASIGHMFQNNGSVDWFHSDKNGSLSHTVSVSLSKDRMSAGQAEDSTTAFINENILLGEKSQFQTVSQSKRSDESLRISPRIQYKTDSNINLTSTSIVAHNRFNADSTTEFNNISGRNFEIGKTTSHDTNRGTNFGSTLKAVTSLDNQIGLDVSAGFQAQSFIARSRSQNYSQDGTLKFNRDLNTDVHVVVGITNGKLNIPTNAEHDLIIGWSGWRADVDVDNTQRDQFVSRPIIGSRPQSANSVMDNAAFFAQDDWKFKKNSSVSLGLRWESQGIRTENNDGEKVNNRASVLSPVIQTMWQLDPQNTERIRLGVSRAFKAPEGTQLLMPKIRVVNSSVENPNIVGNPNLRPELSWSLDAAFEHNGKDGLNYAIRAKAQSIEDIHREVVFEVMTDAEKTYWKKFVNAGTAQSRSIELSTQFPLKRWMDKAPDMDFSASYSHFWSNVKDLATPYNSLTPYQYVVTLGANYRAKDIPLTAGVSAKIQDSHWQQISLTERQYLKTPKNVDIYALWKFDKQSQLRFALNNLLGGKAYDSFTYASVGDIRSQSTRAVPTARNFSMTYEYKF</sequence>
<evidence type="ECO:0000259" key="14">
    <source>
        <dbReference type="Pfam" id="PF00593"/>
    </source>
</evidence>
<dbReference type="PANTHER" id="PTHR30069:SF29">
    <property type="entry name" value="HEMOGLOBIN AND HEMOGLOBIN-HAPTOGLOBIN-BINDING PROTEIN 1-RELATED"/>
    <property type="match status" value="1"/>
</dbReference>
<feature type="domain" description="TonB-dependent receptor-like beta-barrel" evidence="14">
    <location>
        <begin position="252"/>
        <end position="691"/>
    </location>
</feature>
<dbReference type="InterPro" id="IPR000531">
    <property type="entry name" value="Beta-barrel_TonB"/>
</dbReference>
<evidence type="ECO:0000256" key="2">
    <source>
        <dbReference type="ARBA" id="ARBA00009810"/>
    </source>
</evidence>
<comment type="subcellular location">
    <subcellularLocation>
        <location evidence="1 11">Cell outer membrane</location>
        <topology evidence="1 11">Multi-pass membrane protein</topology>
    </subcellularLocation>
</comment>
<evidence type="ECO:0000256" key="7">
    <source>
        <dbReference type="ARBA" id="ARBA00023077"/>
    </source>
</evidence>
<evidence type="ECO:0000313" key="16">
    <source>
        <dbReference type="EMBL" id="MBC3807903.1"/>
    </source>
</evidence>
<dbReference type="PROSITE" id="PS52016">
    <property type="entry name" value="TONB_DEPENDENT_REC_3"/>
    <property type="match status" value="1"/>
</dbReference>
<dbReference type="RefSeq" id="WP_186922982.1">
    <property type="nucleotide sequence ID" value="NZ_JACOFW010000011.1"/>
</dbReference>
<protein>
    <submittedName>
        <fullName evidence="16">TonB-dependent receptor</fullName>
    </submittedName>
</protein>
<evidence type="ECO:0000256" key="10">
    <source>
        <dbReference type="ARBA" id="ARBA00023237"/>
    </source>
</evidence>
<evidence type="ECO:0000313" key="17">
    <source>
        <dbReference type="Proteomes" id="UP000648257"/>
    </source>
</evidence>
<dbReference type="Pfam" id="PF07715">
    <property type="entry name" value="Plug"/>
    <property type="match status" value="1"/>
</dbReference>
<dbReference type="Pfam" id="PF00593">
    <property type="entry name" value="TonB_dep_Rec_b-barrel"/>
    <property type="match status" value="1"/>
</dbReference>
<keyword evidence="6 13" id="KW-0732">Signal</keyword>
<keyword evidence="5 11" id="KW-0812">Transmembrane</keyword>
<evidence type="ECO:0000256" key="13">
    <source>
        <dbReference type="SAM" id="SignalP"/>
    </source>
</evidence>
<dbReference type="InterPro" id="IPR037066">
    <property type="entry name" value="Plug_dom_sf"/>
</dbReference>
<dbReference type="InterPro" id="IPR036942">
    <property type="entry name" value="Beta-barrel_TonB_sf"/>
</dbReference>
<accession>A0ABR6X4N6</accession>
<dbReference type="Proteomes" id="UP000648257">
    <property type="component" value="Unassembled WGS sequence"/>
</dbReference>
<dbReference type="SUPFAM" id="SSF56935">
    <property type="entry name" value="Porins"/>
    <property type="match status" value="1"/>
</dbReference>
<dbReference type="InterPro" id="IPR012910">
    <property type="entry name" value="Plug_dom"/>
</dbReference>
<dbReference type="Gene3D" id="2.170.130.10">
    <property type="entry name" value="TonB-dependent receptor, plug domain"/>
    <property type="match status" value="1"/>
</dbReference>
<keyword evidence="4 11" id="KW-1134">Transmembrane beta strand</keyword>
<evidence type="ECO:0000256" key="12">
    <source>
        <dbReference type="RuleBase" id="RU003357"/>
    </source>
</evidence>
<evidence type="ECO:0000256" key="1">
    <source>
        <dbReference type="ARBA" id="ARBA00004571"/>
    </source>
</evidence>
<evidence type="ECO:0000256" key="4">
    <source>
        <dbReference type="ARBA" id="ARBA00022452"/>
    </source>
</evidence>
<evidence type="ECO:0000256" key="11">
    <source>
        <dbReference type="PROSITE-ProRule" id="PRU01360"/>
    </source>
</evidence>
<name>A0ABR6X4N6_9BURK</name>
<feature type="signal peptide" evidence="13">
    <location>
        <begin position="1"/>
        <end position="23"/>
    </location>
</feature>
<dbReference type="InterPro" id="IPR039426">
    <property type="entry name" value="TonB-dep_rcpt-like"/>
</dbReference>
<proteinExistence type="inferred from homology"/>
<keyword evidence="17" id="KW-1185">Reference proteome</keyword>
<comment type="caution">
    <text evidence="16">The sequence shown here is derived from an EMBL/GenBank/DDBJ whole genome shotgun (WGS) entry which is preliminary data.</text>
</comment>
<keyword evidence="3 11" id="KW-0813">Transport</keyword>
<keyword evidence="10 11" id="KW-0998">Cell outer membrane</keyword>
<evidence type="ECO:0000259" key="15">
    <source>
        <dbReference type="Pfam" id="PF07715"/>
    </source>
</evidence>
<organism evidence="16 17">
    <name type="scientific">Undibacterium seohonense</name>
    <dbReference type="NCBI Taxonomy" id="1344950"/>
    <lineage>
        <taxon>Bacteria</taxon>
        <taxon>Pseudomonadati</taxon>
        <taxon>Pseudomonadota</taxon>
        <taxon>Betaproteobacteria</taxon>
        <taxon>Burkholderiales</taxon>
        <taxon>Oxalobacteraceae</taxon>
        <taxon>Undibacterium</taxon>
    </lineage>
</organism>
<keyword evidence="9 16" id="KW-0675">Receptor</keyword>
<evidence type="ECO:0000256" key="3">
    <source>
        <dbReference type="ARBA" id="ARBA00022448"/>
    </source>
</evidence>
<feature type="domain" description="TonB-dependent receptor plug" evidence="15">
    <location>
        <begin position="58"/>
        <end position="148"/>
    </location>
</feature>
<feature type="chain" id="PRO_5047365924" evidence="13">
    <location>
        <begin position="24"/>
        <end position="730"/>
    </location>
</feature>
<dbReference type="Gene3D" id="2.40.170.20">
    <property type="entry name" value="TonB-dependent receptor, beta-barrel domain"/>
    <property type="match status" value="1"/>
</dbReference>
<keyword evidence="7 12" id="KW-0798">TonB box</keyword>
<keyword evidence="8 11" id="KW-0472">Membrane</keyword>
<evidence type="ECO:0000256" key="8">
    <source>
        <dbReference type="ARBA" id="ARBA00023136"/>
    </source>
</evidence>
<comment type="similarity">
    <text evidence="2 11 12">Belongs to the TonB-dependent receptor family.</text>
</comment>
<evidence type="ECO:0000256" key="9">
    <source>
        <dbReference type="ARBA" id="ARBA00023170"/>
    </source>
</evidence>
<gene>
    <name evidence="16" type="ORF">H8K52_11160</name>
</gene>
<reference evidence="16 17" key="1">
    <citation type="submission" date="2020-08" db="EMBL/GenBank/DDBJ databases">
        <title>Novel species isolated from subtropical streams in China.</title>
        <authorList>
            <person name="Lu H."/>
        </authorList>
    </citation>
    <scope>NUCLEOTIDE SEQUENCE [LARGE SCALE GENOMIC DNA]</scope>
    <source>
        <strain evidence="16 17">KACC 16656</strain>
    </source>
</reference>